<gene>
    <name evidence="6" type="ORF">GN244_ATG02314</name>
</gene>
<dbReference type="GO" id="GO:0015074">
    <property type="term" value="P:DNA integration"/>
    <property type="evidence" value="ECO:0007669"/>
    <property type="project" value="InterPro"/>
</dbReference>
<dbReference type="GO" id="GO:0006508">
    <property type="term" value="P:proteolysis"/>
    <property type="evidence" value="ECO:0007669"/>
    <property type="project" value="UniProtKB-KW"/>
</dbReference>
<comment type="caution">
    <text evidence="6">The sequence shown here is derived from an EMBL/GenBank/DDBJ whole genome shotgun (WGS) entry which is preliminary data.</text>
</comment>
<accession>A0A833TRH7</accession>
<dbReference type="InterPro" id="IPR054722">
    <property type="entry name" value="PolX-like_BBD"/>
</dbReference>
<dbReference type="Pfam" id="PF22936">
    <property type="entry name" value="Pol_BBD"/>
    <property type="match status" value="1"/>
</dbReference>
<dbReference type="EMBL" id="WSZM01000051">
    <property type="protein sequence ID" value="KAF4045326.1"/>
    <property type="molecule type" value="Genomic_DNA"/>
</dbReference>
<dbReference type="InterPro" id="IPR025724">
    <property type="entry name" value="GAG-pre-integrase_dom"/>
</dbReference>
<organism evidence="6 7">
    <name type="scientific">Phytophthora infestans</name>
    <name type="common">Potato late blight agent</name>
    <name type="synonym">Botrytis infestans</name>
    <dbReference type="NCBI Taxonomy" id="4787"/>
    <lineage>
        <taxon>Eukaryota</taxon>
        <taxon>Sar</taxon>
        <taxon>Stramenopiles</taxon>
        <taxon>Oomycota</taxon>
        <taxon>Peronosporomycetes</taxon>
        <taxon>Peronosporales</taxon>
        <taxon>Peronosporaceae</taxon>
        <taxon>Phytophthora</taxon>
    </lineage>
</organism>
<dbReference type="InterPro" id="IPR012337">
    <property type="entry name" value="RNaseH-like_sf"/>
</dbReference>
<dbReference type="Proteomes" id="UP000602510">
    <property type="component" value="Unassembled WGS sequence"/>
</dbReference>
<feature type="region of interest" description="Disordered" evidence="3">
    <location>
        <begin position="63"/>
        <end position="120"/>
    </location>
</feature>
<dbReference type="PROSITE" id="PS50158">
    <property type="entry name" value="ZF_CCHC"/>
    <property type="match status" value="1"/>
</dbReference>
<feature type="compositionally biased region" description="Polar residues" evidence="3">
    <location>
        <begin position="87"/>
        <end position="97"/>
    </location>
</feature>
<feature type="domain" description="Integrase catalytic" evidence="5">
    <location>
        <begin position="360"/>
        <end position="493"/>
    </location>
</feature>
<dbReference type="InterPro" id="IPR001878">
    <property type="entry name" value="Znf_CCHC"/>
</dbReference>
<dbReference type="AlphaFoldDB" id="A0A833TRH7"/>
<keyword evidence="1" id="KW-0645">Protease</keyword>
<dbReference type="InterPro" id="IPR001584">
    <property type="entry name" value="Integrase_cat-core"/>
</dbReference>
<feature type="compositionally biased region" description="Low complexity" evidence="3">
    <location>
        <begin position="98"/>
        <end position="112"/>
    </location>
</feature>
<dbReference type="GO" id="GO:0008233">
    <property type="term" value="F:peptidase activity"/>
    <property type="evidence" value="ECO:0007669"/>
    <property type="project" value="UniProtKB-KW"/>
</dbReference>
<evidence type="ECO:0000256" key="3">
    <source>
        <dbReference type="SAM" id="MobiDB-lite"/>
    </source>
</evidence>
<reference evidence="6" key="1">
    <citation type="submission" date="2020-04" db="EMBL/GenBank/DDBJ databases">
        <title>Hybrid Assembly of Korean Phytophthora infestans isolates.</title>
        <authorList>
            <person name="Prokchorchik M."/>
            <person name="Lee Y."/>
            <person name="Seo J."/>
            <person name="Cho J.-H."/>
            <person name="Park Y.-E."/>
            <person name="Jang D.-C."/>
            <person name="Im J.-S."/>
            <person name="Choi J.-G."/>
            <person name="Park H.-J."/>
            <person name="Lee G.-B."/>
            <person name="Lee Y.-G."/>
            <person name="Hong S.-Y."/>
            <person name="Cho K."/>
            <person name="Sohn K.H."/>
        </authorList>
    </citation>
    <scope>NUCLEOTIDE SEQUENCE</scope>
    <source>
        <strain evidence="6">KR_1_A1</strain>
    </source>
</reference>
<sequence length="493" mass="54620">MLKFDDLCLKLSAVGDQLSDDEKLVILLGSLSSEYDAMVKIIEAHASVTLIDAKEMLRRESETLKKREKQEKAFNVSARSRKDGRRSNNNGGRAQWSQGRQHGRGNQRVQRGQRGGFKGDRGAFKFTGQCYECNQYGHKQNECPRRKQGNDGDEFVFAATRESTTSWLLDSGASAHMTHNRSDFVEFRELDGTMDIVVASGQRLRAVGVGTVRFQAAGGCTIKVTDVLLVPDLDRRLLSIPSLVAKRVSVGFSSDGCTITFDGKLVARVEKRDKLFVWNVVASPDVSTATEVAASADVSLQSLWHERLGHVSMKKMGSLSQVASGVPEFTGRNEVSEPCAGCACGKMTVSSFLRQSGSMVKTQNLLDIVHSDVMGPMKPVSKGGARFVVSFVDDFSRFGHVYLIKAKSEVFAKFKEYKQLVETQTGRQNRCLRSDNGGEYVCKRFGQFFSTYGIGHQTSTLHTPQQNGLAERMNRTLVEMARSMLHHRAINCE</sequence>
<keyword evidence="2" id="KW-0863">Zinc-finger</keyword>
<keyword evidence="2" id="KW-0479">Metal-binding</keyword>
<keyword evidence="1" id="KW-0378">Hydrolase</keyword>
<protein>
    <submittedName>
        <fullName evidence="6">Integrase core domain</fullName>
    </submittedName>
</protein>
<dbReference type="Gene3D" id="3.30.420.10">
    <property type="entry name" value="Ribonuclease H-like superfamily/Ribonuclease H"/>
    <property type="match status" value="1"/>
</dbReference>
<dbReference type="SUPFAM" id="SSF53098">
    <property type="entry name" value="Ribonuclease H-like"/>
    <property type="match status" value="1"/>
</dbReference>
<dbReference type="Gene3D" id="4.10.60.10">
    <property type="entry name" value="Zinc finger, CCHC-type"/>
    <property type="match status" value="1"/>
</dbReference>
<dbReference type="PANTHER" id="PTHR42648:SF28">
    <property type="entry name" value="TRANSPOSON-ENCODED PROTEIN WITH RIBONUCLEASE H-LIKE AND RETROVIRUS ZINC FINGER-LIKE DOMAINS"/>
    <property type="match status" value="1"/>
</dbReference>
<dbReference type="SUPFAM" id="SSF57756">
    <property type="entry name" value="Retrovirus zinc finger-like domains"/>
    <property type="match status" value="1"/>
</dbReference>
<dbReference type="GO" id="GO:0008270">
    <property type="term" value="F:zinc ion binding"/>
    <property type="evidence" value="ECO:0007669"/>
    <property type="project" value="UniProtKB-KW"/>
</dbReference>
<evidence type="ECO:0000313" key="7">
    <source>
        <dbReference type="Proteomes" id="UP000602510"/>
    </source>
</evidence>
<feature type="domain" description="CCHC-type" evidence="4">
    <location>
        <begin position="130"/>
        <end position="145"/>
    </location>
</feature>
<dbReference type="Pfam" id="PF14223">
    <property type="entry name" value="Retrotran_gag_2"/>
    <property type="match status" value="1"/>
</dbReference>
<dbReference type="Pfam" id="PF13976">
    <property type="entry name" value="gag_pre-integrs"/>
    <property type="match status" value="1"/>
</dbReference>
<dbReference type="InterPro" id="IPR039537">
    <property type="entry name" value="Retrotran_Ty1/copia-like"/>
</dbReference>
<dbReference type="InterPro" id="IPR036397">
    <property type="entry name" value="RNaseH_sf"/>
</dbReference>
<keyword evidence="7" id="KW-1185">Reference proteome</keyword>
<dbReference type="PROSITE" id="PS50994">
    <property type="entry name" value="INTEGRASE"/>
    <property type="match status" value="1"/>
</dbReference>
<dbReference type="Pfam" id="PF00665">
    <property type="entry name" value="rve"/>
    <property type="match status" value="1"/>
</dbReference>
<dbReference type="InterPro" id="IPR036875">
    <property type="entry name" value="Znf_CCHC_sf"/>
</dbReference>
<dbReference type="GO" id="GO:0003676">
    <property type="term" value="F:nucleic acid binding"/>
    <property type="evidence" value="ECO:0007669"/>
    <property type="project" value="InterPro"/>
</dbReference>
<name>A0A833TRH7_PHYIN</name>
<evidence type="ECO:0000313" key="6">
    <source>
        <dbReference type="EMBL" id="KAF4045326.1"/>
    </source>
</evidence>
<keyword evidence="2" id="KW-0862">Zinc</keyword>
<evidence type="ECO:0000256" key="2">
    <source>
        <dbReference type="PROSITE-ProRule" id="PRU00047"/>
    </source>
</evidence>
<feature type="compositionally biased region" description="Basic and acidic residues" evidence="3">
    <location>
        <begin position="63"/>
        <end position="72"/>
    </location>
</feature>
<evidence type="ECO:0000259" key="4">
    <source>
        <dbReference type="PROSITE" id="PS50158"/>
    </source>
</evidence>
<evidence type="ECO:0000256" key="1">
    <source>
        <dbReference type="ARBA" id="ARBA00022670"/>
    </source>
</evidence>
<proteinExistence type="predicted"/>
<evidence type="ECO:0000259" key="5">
    <source>
        <dbReference type="PROSITE" id="PS50994"/>
    </source>
</evidence>
<dbReference type="PANTHER" id="PTHR42648">
    <property type="entry name" value="TRANSPOSASE, PUTATIVE-RELATED"/>
    <property type="match status" value="1"/>
</dbReference>